<keyword evidence="2" id="KW-1185">Reference proteome</keyword>
<protein>
    <recommendedName>
        <fullName evidence="3">RNAP delta factor</fullName>
    </recommendedName>
</protein>
<dbReference type="AlphaFoldDB" id="A0A449BAH6"/>
<dbReference type="RefSeq" id="WP_129623012.1">
    <property type="nucleotide sequence ID" value="NZ_LR215043.1"/>
</dbReference>
<dbReference type="NCBIfam" id="NF045964">
    <property type="entry name" value="RNAP_delt_plasma"/>
    <property type="match status" value="1"/>
</dbReference>
<dbReference type="InterPro" id="IPR038087">
    <property type="entry name" value="RNAP_delta_N_dom_sf"/>
</dbReference>
<proteinExistence type="predicted"/>
<dbReference type="EMBL" id="LR215043">
    <property type="protein sequence ID" value="VEU78166.1"/>
    <property type="molecule type" value="Genomic_DNA"/>
</dbReference>
<evidence type="ECO:0000313" key="2">
    <source>
        <dbReference type="Proteomes" id="UP000290876"/>
    </source>
</evidence>
<reference evidence="1 2" key="1">
    <citation type="submission" date="2019-01" db="EMBL/GenBank/DDBJ databases">
        <authorList>
            <consortium name="Pathogen Informatics"/>
        </authorList>
    </citation>
    <scope>NUCLEOTIDE SEQUENCE [LARGE SCALE GENOMIC DNA]</scope>
    <source>
        <strain evidence="1 2">NCTC10184</strain>
    </source>
</reference>
<dbReference type="OrthoDB" id="399771at2"/>
<dbReference type="Proteomes" id="UP000290876">
    <property type="component" value="Chromosome"/>
</dbReference>
<accession>A0A449BAH6</accession>
<dbReference type="Gene3D" id="1.10.10.1250">
    <property type="entry name" value="RNA polymerase, subunit delta, N-terminal domain"/>
    <property type="match status" value="1"/>
</dbReference>
<gene>
    <name evidence="1" type="ORF">NCTC10184_00393</name>
</gene>
<sequence length="87" mass="10071">MRTILDIALDYMLASYSSGKYADFTDIFAFVENELGSKWREEAEEKNVSYETISEAKIGELYRLLTVDSRFLKGESNAWTIRPGYKK</sequence>
<evidence type="ECO:0000313" key="1">
    <source>
        <dbReference type="EMBL" id="VEU78166.1"/>
    </source>
</evidence>
<evidence type="ECO:0008006" key="3">
    <source>
        <dbReference type="Google" id="ProtNLM"/>
    </source>
</evidence>
<organism evidence="1 2">
    <name type="scientific">Mycoplasmopsis columbinasalis</name>
    <dbReference type="NCBI Taxonomy" id="114880"/>
    <lineage>
        <taxon>Bacteria</taxon>
        <taxon>Bacillati</taxon>
        <taxon>Mycoplasmatota</taxon>
        <taxon>Mycoplasmoidales</taxon>
        <taxon>Metamycoplasmataceae</taxon>
        <taxon>Mycoplasmopsis</taxon>
    </lineage>
</organism>
<name>A0A449BAH6_9BACT</name>
<dbReference type="KEGG" id="mcob:NCTC10184_00393"/>